<dbReference type="PANTHER" id="PTHR35276">
    <property type="entry name" value="S-ADENOSYL-L-METHIONINE-DEPENDENT METHYLTRANSFERASES SUPERFAMILY PROTEIN"/>
    <property type="match status" value="1"/>
</dbReference>
<dbReference type="InterPro" id="IPR029063">
    <property type="entry name" value="SAM-dependent_MTases_sf"/>
</dbReference>
<protein>
    <submittedName>
        <fullName evidence="1">SAM-dependent methyltransferase, MraW methylase family</fullName>
    </submittedName>
</protein>
<dbReference type="InterPro" id="IPR010719">
    <property type="entry name" value="MnmM_MeTrfase"/>
</dbReference>
<dbReference type="KEGG" id="csaz:Cs308_0606"/>
<name>A0A1A9HXX4_9CHLA</name>
<dbReference type="SUPFAM" id="SSF53335">
    <property type="entry name" value="S-adenosyl-L-methionine-dependent methyltransferases"/>
    <property type="match status" value="1"/>
</dbReference>
<gene>
    <name evidence="1" type="ORF">Cs308_0606</name>
</gene>
<dbReference type="Gene3D" id="3.40.50.150">
    <property type="entry name" value="Vaccinia Virus protein VP39"/>
    <property type="match status" value="1"/>
</dbReference>
<dbReference type="AlphaFoldDB" id="A0A1A9HXX4"/>
<keyword evidence="1" id="KW-0808">Transferase</keyword>
<keyword evidence="1" id="KW-0489">Methyltransferase</keyword>
<keyword evidence="2" id="KW-1185">Reference proteome</keyword>
<dbReference type="GO" id="GO:0032259">
    <property type="term" value="P:methylation"/>
    <property type="evidence" value="ECO:0007669"/>
    <property type="project" value="UniProtKB-KW"/>
</dbReference>
<reference evidence="2" key="1">
    <citation type="submission" date="2016-03" db="EMBL/GenBank/DDBJ databases">
        <title>Culture-independent genomics supports pathogen discovery for uncultivable bacteria within the genus Chlamydia.</title>
        <authorList>
            <person name="Taylor-Brown A."/>
            <person name="Bachmann N.L."/>
            <person name="Borel N."/>
            <person name="Polkinghorne A."/>
        </authorList>
    </citation>
    <scope>NUCLEOTIDE SEQUENCE [LARGE SCALE GENOMIC DNA]</scope>
    <source>
        <strain evidence="2">2742-308</strain>
    </source>
</reference>
<dbReference type="Proteomes" id="UP000078162">
    <property type="component" value="Chromosome"/>
</dbReference>
<dbReference type="STRING" id="1806891.Cs308_0606"/>
<dbReference type="PATRIC" id="fig|1806891.3.peg.596"/>
<dbReference type="EMBL" id="CP014639">
    <property type="protein sequence ID" value="ANH78776.1"/>
    <property type="molecule type" value="Genomic_DNA"/>
</dbReference>
<proteinExistence type="predicted"/>
<evidence type="ECO:0000313" key="2">
    <source>
        <dbReference type="Proteomes" id="UP000078162"/>
    </source>
</evidence>
<accession>A0A1A9HXX4</accession>
<dbReference type="GO" id="GO:0008168">
    <property type="term" value="F:methyltransferase activity"/>
    <property type="evidence" value="ECO:0007669"/>
    <property type="project" value="UniProtKB-KW"/>
</dbReference>
<sequence length="185" mass="20589">MVHLSHQIFREIIVPGDIVIDATCGNGKDSVVLAQLLQGAGKLVAYDLQKKALENASALFQKCLSHKERAIIELKKTSHEKISEQGAKLIHYNLGYLPKGNKAITTLETTTKASLERAFNLVALQGLITVVSYPGHEEGEKETVTLKFLAERLDPAFWQVSLFYVMNRNKAPHLFVFQSLKKMVG</sequence>
<organism evidence="1 2">
    <name type="scientific">Candidatus Chlamydia sanziniae</name>
    <dbReference type="NCBI Taxonomy" id="1806891"/>
    <lineage>
        <taxon>Bacteria</taxon>
        <taxon>Pseudomonadati</taxon>
        <taxon>Chlamydiota</taxon>
        <taxon>Chlamydiia</taxon>
        <taxon>Chlamydiales</taxon>
        <taxon>Chlamydiaceae</taxon>
        <taxon>Chlamydia/Chlamydophila group</taxon>
        <taxon>Chlamydia</taxon>
    </lineage>
</organism>
<evidence type="ECO:0000313" key="1">
    <source>
        <dbReference type="EMBL" id="ANH78776.1"/>
    </source>
</evidence>
<dbReference type="Pfam" id="PF06962">
    <property type="entry name" value="rRNA_methylase"/>
    <property type="match status" value="1"/>
</dbReference>
<dbReference type="PANTHER" id="PTHR35276:SF1">
    <property type="entry name" value="TRNA (MNM(5)S(2)U34)-METHYLTRANSFERASE, CHLOROPLASTIC"/>
    <property type="match status" value="1"/>
</dbReference>